<dbReference type="RefSeq" id="WP_083543052.1">
    <property type="nucleotide sequence ID" value="NZ_FQUW01000007.1"/>
</dbReference>
<keyword evidence="3" id="KW-1185">Reference proteome</keyword>
<dbReference type="Pfam" id="PF01996">
    <property type="entry name" value="F420_ligase"/>
    <property type="match status" value="1"/>
</dbReference>
<reference evidence="3" key="1">
    <citation type="submission" date="2016-11" db="EMBL/GenBank/DDBJ databases">
        <authorList>
            <person name="Varghese N."/>
            <person name="Submissions S."/>
        </authorList>
    </citation>
    <scope>NUCLEOTIDE SEQUENCE [LARGE SCALE GENOMIC DNA]</scope>
    <source>
        <strain evidence="3">DSM 11792</strain>
    </source>
</reference>
<sequence>MPCYTVPIRTHVITEQDDIVELARRYTEGVVEPGDIIAIAESVVAITQKRAILPEEVHPGLLARFLCRFPGKHGSLATPPAMELAIREAGTIRILLGCAAAVLGRLIGRRGFFYLVAGRELAFIDDIAGTMWPYERHIILGPYKPEKIASAIKKATGADAVIADVNDIKCVDILAATSSASARIAREALINNPFGNDDQQTPIVVIKIKTGHSGYSSLTVDRRGRPCCRLQLNLPWWQEPGKDTRL</sequence>
<dbReference type="Proteomes" id="UP000184196">
    <property type="component" value="Unassembled WGS sequence"/>
</dbReference>
<organism evidence="2 3">
    <name type="scientific">Desulfofundulus australicus DSM 11792</name>
    <dbReference type="NCBI Taxonomy" id="1121425"/>
    <lineage>
        <taxon>Bacteria</taxon>
        <taxon>Bacillati</taxon>
        <taxon>Bacillota</taxon>
        <taxon>Clostridia</taxon>
        <taxon>Eubacteriales</taxon>
        <taxon>Peptococcaceae</taxon>
        <taxon>Desulfofundulus</taxon>
    </lineage>
</organism>
<evidence type="ECO:0000259" key="1">
    <source>
        <dbReference type="Pfam" id="PF01996"/>
    </source>
</evidence>
<gene>
    <name evidence="2" type="ORF">SAMN02745218_00618</name>
</gene>
<feature type="domain" description="Coenzyme F420:L-glutamate ligase-like" evidence="1">
    <location>
        <begin position="8"/>
        <end position="154"/>
    </location>
</feature>
<dbReference type="EMBL" id="FQUW01000007">
    <property type="protein sequence ID" value="SHE62692.1"/>
    <property type="molecule type" value="Genomic_DNA"/>
</dbReference>
<evidence type="ECO:0000313" key="2">
    <source>
        <dbReference type="EMBL" id="SHE62692.1"/>
    </source>
</evidence>
<dbReference type="AlphaFoldDB" id="A0A1M4V1C5"/>
<dbReference type="Gene3D" id="3.30.1330.100">
    <property type="entry name" value="CofE-like"/>
    <property type="match status" value="1"/>
</dbReference>
<dbReference type="InterPro" id="IPR002847">
    <property type="entry name" value="F420-0_gamma-glut_ligase-dom"/>
</dbReference>
<evidence type="ECO:0000313" key="3">
    <source>
        <dbReference type="Proteomes" id="UP000184196"/>
    </source>
</evidence>
<dbReference type="GO" id="GO:0016874">
    <property type="term" value="F:ligase activity"/>
    <property type="evidence" value="ECO:0007669"/>
    <property type="project" value="UniProtKB-KW"/>
</dbReference>
<keyword evidence="2" id="KW-0436">Ligase</keyword>
<protein>
    <submittedName>
        <fullName evidence="2">F420-0:Gamma-glutamyl ligase</fullName>
    </submittedName>
</protein>
<name>A0A1M4V1C5_9FIRM</name>
<proteinExistence type="predicted"/>
<accession>A0A1M4V1C5</accession>
<dbReference type="SUPFAM" id="SSF144010">
    <property type="entry name" value="CofE-like"/>
    <property type="match status" value="1"/>
</dbReference>